<dbReference type="PROSITE" id="PS50238">
    <property type="entry name" value="RHOGAP"/>
    <property type="match status" value="1"/>
</dbReference>
<dbReference type="SUPFAM" id="SSF48350">
    <property type="entry name" value="GTPase activation domain, GAP"/>
    <property type="match status" value="1"/>
</dbReference>
<sequence length="779" mass="89439">MSDKDKKIDLPKGWKQSVDPKTRKAYYFNKSTGDRTWIKPPSSLNLISGWKILYDKDNKRWYYRNETLDLTQQNAPPVEHVASKDSTKNIPEAQSNIPIIPTIIKNNPPPIPKINSKQQQQIYHHSPKDDELDISIISLPSIPSSISDEKFKLQQIEQESSIRRGSEIQTNIIASTNVPKSPSPTPKVKPKLPQPIQHHSPKDDEQDVEIISFPSIPSSISDKEFQQSQNKQENPIRRISETQSNKQESPVRRFSETQSNIPVAPPIPKKLPPIPKYKPKPQQPKQPLQQPYQPLQHHSPKDDEHEIVIKTFPSGLKKEIQQFNKPSFAEQYFRKNMKGIFKRVQIPPEEMMQMQTHSLKTPILISVGKDKEKIALDNFDNIRTYQGLKQNYRFKSKSESDKKNYELMATVAQSIVNLGCQNESLCNEIICQLIKQTTVGPQAVKELQPAVLSDAIRKGWQLIMLCLERFAPLRNCESILLDHIDKAMDMNIGDFSTEKDEQSLKEEISMYATLSLNKLLSLVKFGGILKIDQKKITDIQMVTKARKVFDCLLQDIMVHQSHLLTPEKDFIVPTVMLFLIIKIIQNNGLKTEGIFRKSGVTIDDTEEAIALLNMGDYNNQYFKDQKNPHAYAVLLKNWIRRLEECIIPYALYDDALKTVQPNSDEDNVVHMTPYQFVTSKLPMANLLTLKVLSRFLKKVYADENVKYNKMDLHNVALIFTPTLIKSKSINPHVFAKNIQIEVQFINIVINEIGNLPHDADVDKIVQAEKWINDNYCKKS</sequence>
<dbReference type="Gene3D" id="1.10.555.10">
    <property type="entry name" value="Rho GTPase activation protein"/>
    <property type="match status" value="1"/>
</dbReference>
<accession>A0A5J4VUA6</accession>
<dbReference type="PROSITE" id="PS51016">
    <property type="entry name" value="MYTH4"/>
    <property type="match status" value="1"/>
</dbReference>
<dbReference type="Gene3D" id="1.25.40.530">
    <property type="entry name" value="MyTH4 domain"/>
    <property type="match status" value="1"/>
</dbReference>
<feature type="compositionally biased region" description="Low complexity" evidence="1">
    <location>
        <begin position="285"/>
        <end position="296"/>
    </location>
</feature>
<name>A0A5J4VUA6_9EUKA</name>
<gene>
    <name evidence="5" type="ORF">EZS28_018308</name>
</gene>
<feature type="domain" description="MyTH4" evidence="4">
    <location>
        <begin position="354"/>
        <end position="523"/>
    </location>
</feature>
<organism evidence="5 6">
    <name type="scientific">Streblomastix strix</name>
    <dbReference type="NCBI Taxonomy" id="222440"/>
    <lineage>
        <taxon>Eukaryota</taxon>
        <taxon>Metamonada</taxon>
        <taxon>Preaxostyla</taxon>
        <taxon>Oxymonadida</taxon>
        <taxon>Streblomastigidae</taxon>
        <taxon>Streblomastix</taxon>
    </lineage>
</organism>
<dbReference type="PROSITE" id="PS50020">
    <property type="entry name" value="WW_DOMAIN_2"/>
    <property type="match status" value="1"/>
</dbReference>
<dbReference type="Pfam" id="PF00784">
    <property type="entry name" value="MyTH4"/>
    <property type="match status" value="1"/>
</dbReference>
<feature type="domain" description="Rho-GAP" evidence="3">
    <location>
        <begin position="558"/>
        <end position="756"/>
    </location>
</feature>
<dbReference type="Proteomes" id="UP000324800">
    <property type="component" value="Unassembled WGS sequence"/>
</dbReference>
<feature type="domain" description="WW" evidence="2">
    <location>
        <begin position="8"/>
        <end position="42"/>
    </location>
</feature>
<dbReference type="SMART" id="SM00324">
    <property type="entry name" value="RhoGAP"/>
    <property type="match status" value="1"/>
</dbReference>
<dbReference type="InterPro" id="IPR001202">
    <property type="entry name" value="WW_dom"/>
</dbReference>
<dbReference type="EMBL" id="SNRW01004935">
    <property type="protein sequence ID" value="KAA6386167.1"/>
    <property type="molecule type" value="Genomic_DNA"/>
</dbReference>
<evidence type="ECO:0000313" key="6">
    <source>
        <dbReference type="Proteomes" id="UP000324800"/>
    </source>
</evidence>
<dbReference type="PANTHER" id="PTHR45876">
    <property type="entry name" value="FI04035P"/>
    <property type="match status" value="1"/>
</dbReference>
<dbReference type="InterPro" id="IPR000198">
    <property type="entry name" value="RhoGAP_dom"/>
</dbReference>
<proteinExistence type="predicted"/>
<dbReference type="InterPro" id="IPR000857">
    <property type="entry name" value="MyTH4_dom"/>
</dbReference>
<dbReference type="SMART" id="SM00139">
    <property type="entry name" value="MyTH4"/>
    <property type="match status" value="1"/>
</dbReference>
<dbReference type="InterPro" id="IPR036020">
    <property type="entry name" value="WW_dom_sf"/>
</dbReference>
<evidence type="ECO:0000259" key="3">
    <source>
        <dbReference type="PROSITE" id="PS50238"/>
    </source>
</evidence>
<feature type="region of interest" description="Disordered" evidence="1">
    <location>
        <begin position="158"/>
        <end position="303"/>
    </location>
</feature>
<feature type="compositionally biased region" description="Polar residues" evidence="1">
    <location>
        <begin position="167"/>
        <end position="177"/>
    </location>
</feature>
<evidence type="ECO:0000256" key="1">
    <source>
        <dbReference type="SAM" id="MobiDB-lite"/>
    </source>
</evidence>
<dbReference type="Pfam" id="PF00620">
    <property type="entry name" value="RhoGAP"/>
    <property type="match status" value="1"/>
</dbReference>
<feature type="compositionally biased region" description="Pro residues" evidence="1">
    <location>
        <begin position="263"/>
        <end position="284"/>
    </location>
</feature>
<protein>
    <submittedName>
        <fullName evidence="5">Putative rho gtpase activation protein</fullName>
    </submittedName>
</protein>
<comment type="caution">
    <text evidence="5">The sequence shown here is derived from an EMBL/GenBank/DDBJ whole genome shotgun (WGS) entry which is preliminary data.</text>
</comment>
<dbReference type="SUPFAM" id="SSF51045">
    <property type="entry name" value="WW domain"/>
    <property type="match status" value="1"/>
</dbReference>
<dbReference type="Gene3D" id="2.20.70.10">
    <property type="match status" value="1"/>
</dbReference>
<evidence type="ECO:0000259" key="2">
    <source>
        <dbReference type="PROSITE" id="PS50020"/>
    </source>
</evidence>
<evidence type="ECO:0000313" key="5">
    <source>
        <dbReference type="EMBL" id="KAA6386167.1"/>
    </source>
</evidence>
<reference evidence="5 6" key="1">
    <citation type="submission" date="2019-03" db="EMBL/GenBank/DDBJ databases">
        <title>Single cell metagenomics reveals metabolic interactions within the superorganism composed of flagellate Streblomastix strix and complex community of Bacteroidetes bacteria on its surface.</title>
        <authorList>
            <person name="Treitli S.C."/>
            <person name="Kolisko M."/>
            <person name="Husnik F."/>
            <person name="Keeling P."/>
            <person name="Hampl V."/>
        </authorList>
    </citation>
    <scope>NUCLEOTIDE SEQUENCE [LARGE SCALE GENOMIC DNA]</scope>
    <source>
        <strain evidence="5">ST1C</strain>
    </source>
</reference>
<dbReference type="GO" id="GO:0005856">
    <property type="term" value="C:cytoskeleton"/>
    <property type="evidence" value="ECO:0007669"/>
    <property type="project" value="InterPro"/>
</dbReference>
<dbReference type="GO" id="GO:0007165">
    <property type="term" value="P:signal transduction"/>
    <property type="evidence" value="ECO:0007669"/>
    <property type="project" value="InterPro"/>
</dbReference>
<dbReference type="CDD" id="cd00201">
    <property type="entry name" value="WW"/>
    <property type="match status" value="1"/>
</dbReference>
<dbReference type="AlphaFoldDB" id="A0A5J4VUA6"/>
<dbReference type="InterPro" id="IPR038185">
    <property type="entry name" value="MyTH4_dom_sf"/>
</dbReference>
<dbReference type="OrthoDB" id="437889at2759"/>
<dbReference type="GO" id="GO:0005096">
    <property type="term" value="F:GTPase activator activity"/>
    <property type="evidence" value="ECO:0007669"/>
    <property type="project" value="TreeGrafter"/>
</dbReference>
<evidence type="ECO:0000259" key="4">
    <source>
        <dbReference type="PROSITE" id="PS51016"/>
    </source>
</evidence>
<dbReference type="InterPro" id="IPR008936">
    <property type="entry name" value="Rho_GTPase_activation_prot"/>
</dbReference>
<dbReference type="PANTHER" id="PTHR45876:SF8">
    <property type="entry name" value="FI04035P"/>
    <property type="match status" value="1"/>
</dbReference>
<dbReference type="GO" id="GO:0005737">
    <property type="term" value="C:cytoplasm"/>
    <property type="evidence" value="ECO:0007669"/>
    <property type="project" value="TreeGrafter"/>
</dbReference>
<dbReference type="Pfam" id="PF00397">
    <property type="entry name" value="WW"/>
    <property type="match status" value="1"/>
</dbReference>
<dbReference type="SMART" id="SM00456">
    <property type="entry name" value="WW"/>
    <property type="match status" value="2"/>
</dbReference>
<feature type="compositionally biased region" description="Low complexity" evidence="1">
    <location>
        <begin position="210"/>
        <end position="220"/>
    </location>
</feature>